<dbReference type="PROSITE" id="PS00589">
    <property type="entry name" value="PTS_HPR_SER"/>
    <property type="match status" value="1"/>
</dbReference>
<dbReference type="SUPFAM" id="SSF55594">
    <property type="entry name" value="HPr-like"/>
    <property type="match status" value="1"/>
</dbReference>
<dbReference type="EMBL" id="JAUSWO010000001">
    <property type="protein sequence ID" value="MDQ0513731.1"/>
    <property type="molecule type" value="Genomic_DNA"/>
</dbReference>
<dbReference type="PANTHER" id="PTHR33705:SF2">
    <property type="entry name" value="PHOSPHOCARRIER PROTEIN NPR"/>
    <property type="match status" value="1"/>
</dbReference>
<gene>
    <name evidence="7" type="ORF">J2Z62_000169</name>
</gene>
<evidence type="ECO:0000256" key="2">
    <source>
        <dbReference type="ARBA" id="ARBA00004496"/>
    </source>
</evidence>
<sequence length="87" mass="9388">MLKYKFQVLDPIGLHARPATKLVGVASRFDSKIELFYGEKKANVKSVMNLMALGVKTGAEVELVVDGEDEAVALDALKAVIAENKLA</sequence>
<dbReference type="PROSITE" id="PS00369">
    <property type="entry name" value="PTS_HPR_HIS"/>
    <property type="match status" value="1"/>
</dbReference>
<dbReference type="InterPro" id="IPR002114">
    <property type="entry name" value="PTS_HPr_Ser_P_site"/>
</dbReference>
<accession>A0ABU0LYD6</accession>
<dbReference type="InterPro" id="IPR001020">
    <property type="entry name" value="PTS_HPr_His_P_site"/>
</dbReference>
<reference evidence="7" key="1">
    <citation type="submission" date="2023-07" db="EMBL/GenBank/DDBJ databases">
        <title>Genomic Encyclopedia of Type Strains, Phase IV (KMG-IV): sequencing the most valuable type-strain genomes for metagenomic binning, comparative biology and taxonomic classification.</title>
        <authorList>
            <person name="Goeker M."/>
        </authorList>
    </citation>
    <scope>NUCLEOTIDE SEQUENCE [LARGE SCALE GENOMIC DNA]</scope>
    <source>
        <strain evidence="7">DSM 21204</strain>
    </source>
</reference>
<dbReference type="Pfam" id="PF00381">
    <property type="entry name" value="PTS-HPr"/>
    <property type="match status" value="1"/>
</dbReference>
<name>A0ABU0LYD6_9BACT</name>
<evidence type="ECO:0000256" key="4">
    <source>
        <dbReference type="ARBA" id="ARBA00022490"/>
    </source>
</evidence>
<keyword evidence="5" id="KW-0598">Phosphotransferase system</keyword>
<evidence type="ECO:0000256" key="5">
    <source>
        <dbReference type="ARBA" id="ARBA00022683"/>
    </source>
</evidence>
<dbReference type="PRINTS" id="PR00107">
    <property type="entry name" value="PHOSPHOCPHPR"/>
</dbReference>
<keyword evidence="4" id="KW-0963">Cytoplasm</keyword>
<evidence type="ECO:0000256" key="1">
    <source>
        <dbReference type="ARBA" id="ARBA00003681"/>
    </source>
</evidence>
<evidence type="ECO:0000313" key="8">
    <source>
        <dbReference type="Proteomes" id="UP001240643"/>
    </source>
</evidence>
<evidence type="ECO:0000259" key="6">
    <source>
        <dbReference type="PROSITE" id="PS51350"/>
    </source>
</evidence>
<proteinExistence type="predicted"/>
<comment type="function">
    <text evidence="1">General (non sugar-specific) component of the phosphoenolpyruvate-dependent sugar phosphotransferase system (sugar PTS). This major carbohydrate active-transport system catalyzes the phosphorylation of incoming sugar substrates concomitantly with their translocation across the cell membrane. The phosphoryl group from phosphoenolpyruvate (PEP) is transferred to the phosphoryl carrier protein HPr by enzyme I. Phospho-HPr then transfers it to the PTS EIIA domain.</text>
</comment>
<keyword evidence="8" id="KW-1185">Reference proteome</keyword>
<dbReference type="InterPro" id="IPR050399">
    <property type="entry name" value="HPr"/>
</dbReference>
<dbReference type="RefSeq" id="WP_256547569.1">
    <property type="nucleotide sequence ID" value="NZ_CP101809.1"/>
</dbReference>
<comment type="caution">
    <text evidence="7">The sequence shown here is derived from an EMBL/GenBank/DDBJ whole genome shotgun (WGS) entry which is preliminary data.</text>
</comment>
<dbReference type="InterPro" id="IPR035895">
    <property type="entry name" value="HPr-like_sf"/>
</dbReference>
<evidence type="ECO:0000256" key="3">
    <source>
        <dbReference type="ARBA" id="ARBA00020422"/>
    </source>
</evidence>
<dbReference type="InterPro" id="IPR000032">
    <property type="entry name" value="HPr-like"/>
</dbReference>
<dbReference type="NCBIfam" id="TIGR01003">
    <property type="entry name" value="PTS_HPr_family"/>
    <property type="match status" value="1"/>
</dbReference>
<dbReference type="Gene3D" id="3.30.1340.10">
    <property type="entry name" value="HPr-like"/>
    <property type="match status" value="1"/>
</dbReference>
<comment type="subcellular location">
    <subcellularLocation>
        <location evidence="2">Cytoplasm</location>
    </subcellularLocation>
</comment>
<dbReference type="PANTHER" id="PTHR33705">
    <property type="entry name" value="PHOSPHOCARRIER PROTEIN HPR"/>
    <property type="match status" value="1"/>
</dbReference>
<evidence type="ECO:0000313" key="7">
    <source>
        <dbReference type="EMBL" id="MDQ0513731.1"/>
    </source>
</evidence>
<feature type="domain" description="HPr" evidence="6">
    <location>
        <begin position="1"/>
        <end position="87"/>
    </location>
</feature>
<organism evidence="7 8">
    <name type="scientific">Mycoplasmoides fastidiosum</name>
    <dbReference type="NCBI Taxonomy" id="92758"/>
    <lineage>
        <taxon>Bacteria</taxon>
        <taxon>Bacillati</taxon>
        <taxon>Mycoplasmatota</taxon>
        <taxon>Mycoplasmoidales</taxon>
        <taxon>Mycoplasmoidaceae</taxon>
        <taxon>Mycoplasmoides</taxon>
    </lineage>
</organism>
<protein>
    <recommendedName>
        <fullName evidence="3">Phosphocarrier protein HPr</fullName>
    </recommendedName>
</protein>
<dbReference type="CDD" id="cd00367">
    <property type="entry name" value="PTS-HPr_like"/>
    <property type="match status" value="1"/>
</dbReference>
<dbReference type="PROSITE" id="PS51350">
    <property type="entry name" value="PTS_HPR_DOM"/>
    <property type="match status" value="1"/>
</dbReference>
<dbReference type="Proteomes" id="UP001240643">
    <property type="component" value="Unassembled WGS sequence"/>
</dbReference>